<evidence type="ECO:0000256" key="1">
    <source>
        <dbReference type="ARBA" id="ARBA00004430"/>
    </source>
</evidence>
<keyword evidence="6" id="KW-0206">Cytoskeleton</keyword>
<feature type="compositionally biased region" description="Acidic residues" evidence="10">
    <location>
        <begin position="11"/>
        <end position="25"/>
    </location>
</feature>
<evidence type="ECO:0000256" key="4">
    <source>
        <dbReference type="ARBA" id="ARBA00022737"/>
    </source>
</evidence>
<feature type="compositionally biased region" description="Basic and acidic residues" evidence="10">
    <location>
        <begin position="1015"/>
        <end position="1025"/>
    </location>
</feature>
<organism evidence="11 12">
    <name type="scientific">Ceratina calcarata</name>
    <dbReference type="NCBI Taxonomy" id="156304"/>
    <lineage>
        <taxon>Eukaryota</taxon>
        <taxon>Metazoa</taxon>
        <taxon>Ecdysozoa</taxon>
        <taxon>Arthropoda</taxon>
        <taxon>Hexapoda</taxon>
        <taxon>Insecta</taxon>
        <taxon>Pterygota</taxon>
        <taxon>Neoptera</taxon>
        <taxon>Endopterygota</taxon>
        <taxon>Hymenoptera</taxon>
        <taxon>Apocrita</taxon>
        <taxon>Aculeata</taxon>
        <taxon>Apoidea</taxon>
        <taxon>Anthophila</taxon>
        <taxon>Apidae</taxon>
        <taxon>Ceratina</taxon>
        <taxon>Zadontomerus</taxon>
    </lineage>
</organism>
<evidence type="ECO:0000313" key="12">
    <source>
        <dbReference type="RefSeq" id="XP_026674086.1"/>
    </source>
</evidence>
<evidence type="ECO:0000256" key="8">
    <source>
        <dbReference type="PROSITE-ProRule" id="PRU00221"/>
    </source>
</evidence>
<reference evidence="12" key="1">
    <citation type="submission" date="2025-08" db="UniProtKB">
        <authorList>
            <consortium name="RefSeq"/>
        </authorList>
    </citation>
    <scope>IDENTIFICATION</scope>
    <source>
        <tissue evidence="12">Whole body</tissue>
    </source>
</reference>
<dbReference type="SMART" id="SM00320">
    <property type="entry name" value="WD40"/>
    <property type="match status" value="5"/>
</dbReference>
<keyword evidence="7" id="KW-0966">Cell projection</keyword>
<evidence type="ECO:0000313" key="11">
    <source>
        <dbReference type="Proteomes" id="UP000694925"/>
    </source>
</evidence>
<feature type="region of interest" description="Disordered" evidence="10">
    <location>
        <begin position="1454"/>
        <end position="1481"/>
    </location>
</feature>
<feature type="compositionally biased region" description="Acidic residues" evidence="10">
    <location>
        <begin position="1471"/>
        <end position="1481"/>
    </location>
</feature>
<name>A0AAJ7SA36_9HYME</name>
<gene>
    <name evidence="12" type="primary">LOC108630687</name>
</gene>
<dbReference type="Gene3D" id="2.130.10.10">
    <property type="entry name" value="YVTN repeat-like/Quinoprotein amine dehydrogenase"/>
    <property type="match status" value="2"/>
</dbReference>
<evidence type="ECO:0000256" key="5">
    <source>
        <dbReference type="ARBA" id="ARBA00023054"/>
    </source>
</evidence>
<dbReference type="SUPFAM" id="SSF50978">
    <property type="entry name" value="WD40 repeat-like"/>
    <property type="match status" value="2"/>
</dbReference>
<dbReference type="KEGG" id="ccal:108630687"/>
<dbReference type="InterPro" id="IPR015943">
    <property type="entry name" value="WD40/YVTN_repeat-like_dom_sf"/>
</dbReference>
<dbReference type="GeneID" id="108630687"/>
<dbReference type="PROSITE" id="PS50082">
    <property type="entry name" value="WD_REPEATS_2"/>
    <property type="match status" value="1"/>
</dbReference>
<comment type="subcellular location">
    <subcellularLocation>
        <location evidence="1">Cytoplasm</location>
        <location evidence="1">Cytoskeleton</location>
        <location evidence="1">Cilium axoneme</location>
    </subcellularLocation>
</comment>
<feature type="coiled-coil region" evidence="9">
    <location>
        <begin position="1162"/>
        <end position="1196"/>
    </location>
</feature>
<evidence type="ECO:0000256" key="9">
    <source>
        <dbReference type="SAM" id="Coils"/>
    </source>
</evidence>
<keyword evidence="5 9" id="KW-0175">Coiled coil</keyword>
<dbReference type="InterPro" id="IPR036322">
    <property type="entry name" value="WD40_repeat_dom_sf"/>
</dbReference>
<dbReference type="PANTHER" id="PTHR14885:SF3">
    <property type="entry name" value="CILIA- AND FLAGELLA-ASSOCIATED PROTEIN 44"/>
    <property type="match status" value="1"/>
</dbReference>
<dbReference type="PANTHER" id="PTHR14885">
    <property type="entry name" value="CILIA- AND FLAGELLA-ASSOCIATED PROTEIN 43-RELATED"/>
    <property type="match status" value="1"/>
</dbReference>
<sequence>MIGLENFDSNEGAEGEDWEFDDEYSPQEQDSLKLDEKKEFALGDKYYSSITRKPEDATISQEFLEFFHSYGYDCRKYFNLCVIDPQTIAFAASNLIQFVDFEENKVWFKIGSKGNGIGHMTKNPVHQHIAVGANETNPTITIYNWPLMQTITALKGGTTKRYFHLAYSPDGSLLASQGGEPDYFISLWNWRRSTIILQCKSHVHDVYNVTFSKYVPGQLTTSGVGHIKFWKMSRTFTGLKLKGEIGKFGNTEISDIIAIHPMPDETVISGCEWGNMFLWDESLIKLETCRRNKEKSHAECITQFEYISGELISVGNDKKEKRYFAIRRVNIACDVCVCVAITGSDGWIRFWFYDTIDHADLADDEQYLEIQPIYEFEIADEEEHRAMLMCIRKQEPDKPEKTHWYAQDGNGGLWLLDLCTSKKEQEQKKIFTCHAGPVVDMDTADWGPFVATLDSYGNLHIYDYIGKKLILIHKFRDRGSQVVWLPCEVERTGTTLVCGFENGIIRMISVDVKPASVNDVKRNCTTLIQVIKPHSERINVMSLNESRSLLVTGSNDATIFVLKIDTPEHYPTILPIGYVKVPSSVSCVSWWNPREEATLLIGCLKGDFVEVKLPTEPQPYTKTTYELVKCKPVSFKFESVKSSIEREAVRIRHEEEMERLIEEKRKEMEQLMAENPHIIIDEETFLMDIEEREMVLPEIYIPEVPNKVLQAQYSVDGGDVWLFMGGFDAGYVYEYPRPLSGKLKHGKPVNSRIIECAKDTEIHNFFFDENREYMFLGTEHGELHVVKVKKRDPLDFSNCLIVPIHDYYNGHMSKILLSYDRKMLITCGRDGNIFSFKVNEESIHGEHDDPPTTLDSLYLPQKVEDIEDVDHPNLEEVITRTERNRIMALARKRKKQVLDVIRDLTEEYTKITTRNKYLLRSQQISQFELDPRIVEDLEQQLKSHKTLTQQKLEFKVEKSKMQLEKLTNHFVTPVTRLPFAVYGILNEERLVHSVRELKLDTDSISRCVEMLKRQERREKTGRVEEGGVAAEEEEEEEKEEEKEAKPELEMKQIEYLEGLLAEDFSDLTTGLGLQINQTLAKYKESKARLTRRRNEWKKLHEKKPNLAKSRAKDEATLETAKETIGEFHLKINQELSSTRKKETAATKYKEFVNCRTKVHNLREGYNSRLKAIAVEKERLQKEIVKLTEVLKRIHIEVPLKHIRPSPQPPKLDVDVEFPEHNLELGKYVSMSEKMEQVKRQRQSLIVDQLIDHSDLEYEALYCDDKGVREEQESVHSIVISSKTKIKDHPSIAADVLRSLNVSDSVQTPWERDAKRSRLWRRTYEQDCVLRYIESSYEKLENELDELEEYRLDVIYQSTYMNLNLLTLYEEFIILRESETTELALEDKVNQRSNERSTMMHKIQATNVHIAAREEEIRRLQVKIKDTTAEFAKAVADDKFHDFLQKIYKRKYTAAKRQNDESDSATQSSDTSTEESDGTIDTEAEYIPFDENVCPPGCEKELYDMAFSTREKRYAYEFRIKEEQREIEMLQKELDTDSKHLRIIENNVKSSEEELQIFVLDKQKKLNDINVTVVLKIHQLQHTSDSGSVTDIHNCVLFNRKELAKLYARVGELQEETFNLEDKRKKSEIHLKRIKYDLKYMQTQNGKLEGDIKEKMIQKLGQRVSLINLYETILQRLIYDTKTDVQSLMKNYAKKIKDIKWDYNEGLGVLKNLIRENTEKLSLLTVLEKEKYKLTKILEQPLVSEESMVQIEMEHKADIAVLQNILYDKMQQKQMLQYDIQSLKTGGKARKLPPICLEQSDSYESCNSRFAY</sequence>
<dbReference type="GO" id="GO:0005930">
    <property type="term" value="C:axoneme"/>
    <property type="evidence" value="ECO:0007669"/>
    <property type="project" value="UniProtKB-SubCell"/>
</dbReference>
<dbReference type="Pfam" id="PF00400">
    <property type="entry name" value="WD40"/>
    <property type="match status" value="1"/>
</dbReference>
<proteinExistence type="predicted"/>
<accession>A0AAJ7SA36</accession>
<feature type="coiled-coil region" evidence="9">
    <location>
        <begin position="1512"/>
        <end position="1546"/>
    </location>
</feature>
<dbReference type="Proteomes" id="UP000694925">
    <property type="component" value="Unplaced"/>
</dbReference>
<evidence type="ECO:0000256" key="3">
    <source>
        <dbReference type="ARBA" id="ARBA00022574"/>
    </source>
</evidence>
<keyword evidence="11" id="KW-1185">Reference proteome</keyword>
<feature type="coiled-coil region" evidence="9">
    <location>
        <begin position="1329"/>
        <end position="1356"/>
    </location>
</feature>
<keyword evidence="3 8" id="KW-0853">WD repeat</keyword>
<evidence type="ECO:0000256" key="10">
    <source>
        <dbReference type="SAM" id="MobiDB-lite"/>
    </source>
</evidence>
<dbReference type="RefSeq" id="XP_026674086.1">
    <property type="nucleotide sequence ID" value="XM_026818285.1"/>
</dbReference>
<feature type="compositionally biased region" description="Acidic residues" evidence="10">
    <location>
        <begin position="1030"/>
        <end position="1040"/>
    </location>
</feature>
<keyword evidence="4" id="KW-0677">Repeat</keyword>
<evidence type="ECO:0000256" key="2">
    <source>
        <dbReference type="ARBA" id="ARBA00022490"/>
    </source>
</evidence>
<feature type="region of interest" description="Disordered" evidence="10">
    <location>
        <begin position="1"/>
        <end position="31"/>
    </location>
</feature>
<dbReference type="InterPro" id="IPR001680">
    <property type="entry name" value="WD40_rpt"/>
</dbReference>
<keyword evidence="2" id="KW-0963">Cytoplasm</keyword>
<feature type="region of interest" description="Disordered" evidence="10">
    <location>
        <begin position="1015"/>
        <end position="1046"/>
    </location>
</feature>
<evidence type="ECO:0000256" key="6">
    <source>
        <dbReference type="ARBA" id="ARBA00023212"/>
    </source>
</evidence>
<protein>
    <submittedName>
        <fullName evidence="12">Uncharacterized protein LOC108630687 isoform X1</fullName>
    </submittedName>
</protein>
<feature type="repeat" description="WD" evidence="8">
    <location>
        <begin position="531"/>
        <end position="572"/>
    </location>
</feature>
<evidence type="ECO:0000256" key="7">
    <source>
        <dbReference type="ARBA" id="ARBA00023273"/>
    </source>
</evidence>
<dbReference type="GO" id="GO:0003341">
    <property type="term" value="P:cilium movement"/>
    <property type="evidence" value="ECO:0007669"/>
    <property type="project" value="UniProtKB-ARBA"/>
</dbReference>